<evidence type="ECO:0000313" key="2">
    <source>
        <dbReference type="Proteomes" id="UP001465976"/>
    </source>
</evidence>
<name>A0ABR3EKN3_9AGAR</name>
<dbReference type="EMBL" id="JBAHYK010003577">
    <property type="protein sequence ID" value="KAL0563390.1"/>
    <property type="molecule type" value="Genomic_DNA"/>
</dbReference>
<dbReference type="Proteomes" id="UP001465976">
    <property type="component" value="Unassembled WGS sequence"/>
</dbReference>
<organism evidence="1 2">
    <name type="scientific">Marasmius crinis-equi</name>
    <dbReference type="NCBI Taxonomy" id="585013"/>
    <lineage>
        <taxon>Eukaryota</taxon>
        <taxon>Fungi</taxon>
        <taxon>Dikarya</taxon>
        <taxon>Basidiomycota</taxon>
        <taxon>Agaricomycotina</taxon>
        <taxon>Agaricomycetes</taxon>
        <taxon>Agaricomycetidae</taxon>
        <taxon>Agaricales</taxon>
        <taxon>Marasmiineae</taxon>
        <taxon>Marasmiaceae</taxon>
        <taxon>Marasmius</taxon>
    </lineage>
</organism>
<keyword evidence="2" id="KW-1185">Reference proteome</keyword>
<accession>A0ABR3EKN3</accession>
<proteinExistence type="predicted"/>
<sequence>MGQGIIQKKRVVVVDSSDEEEGDNGDSMDPQNFDLVLGRLMGVSTELAALFKRTFSLNSRIDIKLKRMYGLFFEQVAGNESALQVINPGRLPNLQAFINKPEWSTASRLVDIPVIYNLLEAEIRTNGGYPKDLID</sequence>
<reference evidence="1 2" key="1">
    <citation type="submission" date="2024-02" db="EMBL/GenBank/DDBJ databases">
        <title>A draft genome for the cacao thread blight pathogen Marasmius crinis-equi.</title>
        <authorList>
            <person name="Cohen S.P."/>
            <person name="Baruah I.K."/>
            <person name="Amoako-Attah I."/>
            <person name="Bukari Y."/>
            <person name="Meinhardt L.W."/>
            <person name="Bailey B.A."/>
        </authorList>
    </citation>
    <scope>NUCLEOTIDE SEQUENCE [LARGE SCALE GENOMIC DNA]</scope>
    <source>
        <strain evidence="1 2">GH-76</strain>
    </source>
</reference>
<protein>
    <submittedName>
        <fullName evidence="1">Uncharacterized protein</fullName>
    </submittedName>
</protein>
<evidence type="ECO:0000313" key="1">
    <source>
        <dbReference type="EMBL" id="KAL0563390.1"/>
    </source>
</evidence>
<feature type="non-terminal residue" evidence="1">
    <location>
        <position position="135"/>
    </location>
</feature>
<gene>
    <name evidence="1" type="ORF">V5O48_018676</name>
</gene>
<comment type="caution">
    <text evidence="1">The sequence shown here is derived from an EMBL/GenBank/DDBJ whole genome shotgun (WGS) entry which is preliminary data.</text>
</comment>